<gene>
    <name evidence="1" type="ORF">ACOC_LOCUS8096</name>
</gene>
<organism evidence="3">
    <name type="scientific">Angiostrongylus costaricensis</name>
    <name type="common">Nematode worm</name>
    <dbReference type="NCBI Taxonomy" id="334426"/>
    <lineage>
        <taxon>Eukaryota</taxon>
        <taxon>Metazoa</taxon>
        <taxon>Ecdysozoa</taxon>
        <taxon>Nematoda</taxon>
        <taxon>Chromadorea</taxon>
        <taxon>Rhabditida</taxon>
        <taxon>Rhabditina</taxon>
        <taxon>Rhabditomorpha</taxon>
        <taxon>Strongyloidea</taxon>
        <taxon>Metastrongylidae</taxon>
        <taxon>Angiostrongylus</taxon>
    </lineage>
</organism>
<reference evidence="1 2" key="2">
    <citation type="submission" date="2018-11" db="EMBL/GenBank/DDBJ databases">
        <authorList>
            <consortium name="Pathogen Informatics"/>
        </authorList>
    </citation>
    <scope>NUCLEOTIDE SEQUENCE [LARGE SCALE GENOMIC DNA]</scope>
    <source>
        <strain evidence="1 2">Costa Rica</strain>
    </source>
</reference>
<proteinExistence type="predicted"/>
<keyword evidence="2" id="KW-1185">Reference proteome</keyword>
<evidence type="ECO:0000313" key="3">
    <source>
        <dbReference type="WBParaSite" id="ACOC_0000809501-mRNA-1"/>
    </source>
</evidence>
<dbReference type="WBParaSite" id="ACOC_0000809501-mRNA-1">
    <property type="protein sequence ID" value="ACOC_0000809501-mRNA-1"/>
    <property type="gene ID" value="ACOC_0000809501"/>
</dbReference>
<dbReference type="EMBL" id="UYYA01004115">
    <property type="protein sequence ID" value="VDM59681.1"/>
    <property type="molecule type" value="Genomic_DNA"/>
</dbReference>
<dbReference type="AlphaFoldDB" id="A0A0R3PRG8"/>
<protein>
    <submittedName>
        <fullName evidence="3">Endo/exonuclease/phosphatase domain-containing protein</fullName>
    </submittedName>
</protein>
<sequence>MMTICTYNAHTLASESSIKDLLMQARGIRYDVIGLAETRRHHPFNAVYDTGKELLLGTCDSRGIGGVVVLVNTGSQEDAVVDNIYEEYDRLTQHLHVSAMKAESSKVTKRRLYPETLKLIRQRGIARAEGNCERTSELAKQCRQAIKEDLREKSSSNDRSYRGWESIRIAHRSFANYRTKMIALRRPDGTVTSSKKAVEKIIHEYYSDLFDSYVHLPSYELNEDGYVVPPILPSEIRHAISSVKNRTALGREINMMNDLAPWLSRRERAAWGTFKSIKNMVKRTKNTRLRAHLFDSMVVPALTTREVDSLVHQRQFAASLQGYISEYRAELSMYRLFNERDTVKAGNLESNVGHAAFIVEAQKQGRRRNKVMMRSAADSYLLIAKGLICSTGAPLHWIQLSATAITIWREGPVVDHRLD</sequence>
<evidence type="ECO:0000313" key="1">
    <source>
        <dbReference type="EMBL" id="VDM59681.1"/>
    </source>
</evidence>
<reference evidence="3" key="1">
    <citation type="submission" date="2016-04" db="UniProtKB">
        <authorList>
            <consortium name="WormBaseParasite"/>
        </authorList>
    </citation>
    <scope>IDENTIFICATION</scope>
</reference>
<name>A0A0R3PRG8_ANGCS</name>
<evidence type="ECO:0000313" key="2">
    <source>
        <dbReference type="Proteomes" id="UP000267027"/>
    </source>
</evidence>
<dbReference type="Proteomes" id="UP000267027">
    <property type="component" value="Unassembled WGS sequence"/>
</dbReference>
<accession>A0A0R3PRG8</accession>
<dbReference type="OrthoDB" id="5859142at2759"/>